<dbReference type="InterPro" id="IPR023379">
    <property type="entry name" value="BART_dom"/>
</dbReference>
<dbReference type="Proteomes" id="UP001165060">
    <property type="component" value="Unassembled WGS sequence"/>
</dbReference>
<accession>A0ABQ6MMF4</accession>
<protein>
    <recommendedName>
        <fullName evidence="6">BART domain-containing protein</fullName>
    </recommendedName>
</protein>
<keyword evidence="3" id="KW-0963">Cytoplasm</keyword>
<reference evidence="7 8" key="1">
    <citation type="journal article" date="2023" name="Commun. Biol.">
        <title>Genome analysis of Parmales, the sister group of diatoms, reveals the evolutionary specialization of diatoms from phago-mixotrophs to photoautotrophs.</title>
        <authorList>
            <person name="Ban H."/>
            <person name="Sato S."/>
            <person name="Yoshikawa S."/>
            <person name="Yamada K."/>
            <person name="Nakamura Y."/>
            <person name="Ichinomiya M."/>
            <person name="Sato N."/>
            <person name="Blanc-Mathieu R."/>
            <person name="Endo H."/>
            <person name="Kuwata A."/>
            <person name="Ogata H."/>
        </authorList>
    </citation>
    <scope>NUCLEOTIDE SEQUENCE [LARGE SCALE GENOMIC DNA]</scope>
</reference>
<evidence type="ECO:0000256" key="2">
    <source>
        <dbReference type="ARBA" id="ARBA00004496"/>
    </source>
</evidence>
<keyword evidence="4" id="KW-0969">Cilium</keyword>
<dbReference type="Gene3D" id="1.20.1520.10">
    <property type="entry name" value="ADP-ribosylation factor-like 2-binding protein, domain"/>
    <property type="match status" value="1"/>
</dbReference>
<evidence type="ECO:0000313" key="8">
    <source>
        <dbReference type="Proteomes" id="UP001165060"/>
    </source>
</evidence>
<evidence type="ECO:0000256" key="5">
    <source>
        <dbReference type="ARBA" id="ARBA00023273"/>
    </source>
</evidence>
<keyword evidence="5" id="KW-0966">Cell projection</keyword>
<dbReference type="InterPro" id="IPR042541">
    <property type="entry name" value="BART_sf"/>
</dbReference>
<dbReference type="EMBL" id="BRYB01000360">
    <property type="protein sequence ID" value="GMI28482.1"/>
    <property type="molecule type" value="Genomic_DNA"/>
</dbReference>
<keyword evidence="8" id="KW-1185">Reference proteome</keyword>
<comment type="subcellular location">
    <subcellularLocation>
        <location evidence="1">Cell projection</location>
        <location evidence="1">Cilium</location>
    </subcellularLocation>
    <subcellularLocation>
        <location evidence="2">Cytoplasm</location>
    </subcellularLocation>
</comment>
<evidence type="ECO:0000259" key="6">
    <source>
        <dbReference type="Pfam" id="PF11527"/>
    </source>
</evidence>
<name>A0ABQ6MMF4_9STRA</name>
<evidence type="ECO:0000313" key="7">
    <source>
        <dbReference type="EMBL" id="GMI28482.1"/>
    </source>
</evidence>
<feature type="domain" description="BART" evidence="6">
    <location>
        <begin position="4"/>
        <end position="94"/>
    </location>
</feature>
<dbReference type="Pfam" id="PF11527">
    <property type="entry name" value="ARL2_Bind_BART"/>
    <property type="match status" value="1"/>
</dbReference>
<evidence type="ECO:0000256" key="3">
    <source>
        <dbReference type="ARBA" id="ARBA00022490"/>
    </source>
</evidence>
<evidence type="ECO:0000256" key="4">
    <source>
        <dbReference type="ARBA" id="ARBA00023069"/>
    </source>
</evidence>
<proteinExistence type="predicted"/>
<gene>
    <name evidence="7" type="ORF">TeGR_g538</name>
</gene>
<comment type="caution">
    <text evidence="7">The sequence shown here is derived from an EMBL/GenBank/DDBJ whole genome shotgun (WGS) entry which is preliminary data.</text>
</comment>
<sequence>MHEVDDWVQENCDEFEGVKADDEQQLSWSDLHGKFVEMVENRLESFCKEKDVPSEEVFESLQEINDNKNIAEDFVPAVIKMCEYQYFLQNMIEAADARSHRHRANSMSGEGLSGCYVFCPDMTGKDVISEYYKKTMCPWYFRKILTTAMNKLSDVVIHHEVGQEITFKYSLPLFGRVSKTHIIDGVSRESTNMWGKTITARCMQEDNGDVVVEAFK</sequence>
<feature type="non-terminal residue" evidence="7">
    <location>
        <position position="216"/>
    </location>
</feature>
<organism evidence="7 8">
    <name type="scientific">Tetraparma gracilis</name>
    <dbReference type="NCBI Taxonomy" id="2962635"/>
    <lineage>
        <taxon>Eukaryota</taxon>
        <taxon>Sar</taxon>
        <taxon>Stramenopiles</taxon>
        <taxon>Ochrophyta</taxon>
        <taxon>Bolidophyceae</taxon>
        <taxon>Parmales</taxon>
        <taxon>Triparmaceae</taxon>
        <taxon>Tetraparma</taxon>
    </lineage>
</organism>
<evidence type="ECO:0000256" key="1">
    <source>
        <dbReference type="ARBA" id="ARBA00004138"/>
    </source>
</evidence>